<evidence type="ECO:0000313" key="2">
    <source>
        <dbReference type="Proteomes" id="UP000472268"/>
    </source>
</evidence>
<name>A0A673TTL1_SURSU</name>
<accession>A0A673TTL1</accession>
<dbReference type="AlphaFoldDB" id="A0A673TTL1"/>
<evidence type="ECO:0000313" key="1">
    <source>
        <dbReference type="Ensembl" id="ENSSSUP00005015223.1"/>
    </source>
</evidence>
<reference evidence="1" key="2">
    <citation type="submission" date="2025-08" db="UniProtKB">
        <authorList>
            <consortium name="Ensembl"/>
        </authorList>
    </citation>
    <scope>IDENTIFICATION</scope>
</reference>
<organism evidence="1 2">
    <name type="scientific">Suricata suricatta</name>
    <name type="common">Meerkat</name>
    <dbReference type="NCBI Taxonomy" id="37032"/>
    <lineage>
        <taxon>Eukaryota</taxon>
        <taxon>Metazoa</taxon>
        <taxon>Chordata</taxon>
        <taxon>Craniata</taxon>
        <taxon>Vertebrata</taxon>
        <taxon>Euteleostomi</taxon>
        <taxon>Mammalia</taxon>
        <taxon>Eutheria</taxon>
        <taxon>Laurasiatheria</taxon>
        <taxon>Carnivora</taxon>
        <taxon>Feliformia</taxon>
        <taxon>Herpestidae</taxon>
        <taxon>Suricata</taxon>
    </lineage>
</organism>
<reference evidence="1 2" key="1">
    <citation type="submission" date="2019-05" db="EMBL/GenBank/DDBJ databases">
        <title>A Chromosome-scale Meerkat (S. suricatta) Genome Assembly.</title>
        <authorList>
            <person name="Dudchenko O."/>
            <person name="Lieberman Aiden E."/>
            <person name="Tung J."/>
            <person name="Barreiro L.B."/>
            <person name="Clutton-Brock T.H."/>
        </authorList>
    </citation>
    <scope>NUCLEOTIDE SEQUENCE [LARGE SCALE GENOMIC DNA]</scope>
</reference>
<dbReference type="Ensembl" id="ENSSSUT00005017373.1">
    <property type="protein sequence ID" value="ENSSSUP00005015223.1"/>
    <property type="gene ID" value="ENSSSUG00005009840.1"/>
</dbReference>
<dbReference type="Proteomes" id="UP000472268">
    <property type="component" value="Chromosome 11"/>
</dbReference>
<protein>
    <submittedName>
        <fullName evidence="1">Uncharacterized protein</fullName>
    </submittedName>
</protein>
<proteinExistence type="predicted"/>
<keyword evidence="2" id="KW-1185">Reference proteome</keyword>
<reference evidence="1" key="3">
    <citation type="submission" date="2025-09" db="UniProtKB">
        <authorList>
            <consortium name="Ensembl"/>
        </authorList>
    </citation>
    <scope>IDENTIFICATION</scope>
</reference>
<sequence length="101" mass="11740">MKDYLTDIYMICLQPVEGFKKPTLLLEQYPSGLQVADCFGNGKNGVYLYNFSTREHIHTKAAEWENQDQHHSELQYTLPASYLFLKKKSVDPEVDLICFSF</sequence>